<gene>
    <name evidence="7" type="ORF">SAMN04488082_105100</name>
</gene>
<keyword evidence="8" id="KW-1185">Reference proteome</keyword>
<feature type="transmembrane region" description="Helical" evidence="6">
    <location>
        <begin position="280"/>
        <end position="301"/>
    </location>
</feature>
<evidence type="ECO:0000256" key="1">
    <source>
        <dbReference type="ARBA" id="ARBA00004141"/>
    </source>
</evidence>
<evidence type="ECO:0000313" key="8">
    <source>
        <dbReference type="Proteomes" id="UP000198635"/>
    </source>
</evidence>
<evidence type="ECO:0000313" key="7">
    <source>
        <dbReference type="EMBL" id="SFJ66355.1"/>
    </source>
</evidence>
<comment type="similarity">
    <text evidence="2">Belongs to the TerC family.</text>
</comment>
<dbReference type="InterPro" id="IPR005496">
    <property type="entry name" value="Integral_membrane_TerC"/>
</dbReference>
<feature type="transmembrane region" description="Helical" evidence="6">
    <location>
        <begin position="223"/>
        <end position="243"/>
    </location>
</feature>
<protein>
    <submittedName>
        <fullName evidence="7">Tellurite resistance protein TerC</fullName>
    </submittedName>
</protein>
<dbReference type="PANTHER" id="PTHR30238:SF0">
    <property type="entry name" value="THYLAKOID MEMBRANE PROTEIN TERC, CHLOROPLASTIC"/>
    <property type="match status" value="1"/>
</dbReference>
<feature type="transmembrane region" description="Helical" evidence="6">
    <location>
        <begin position="37"/>
        <end position="58"/>
    </location>
</feature>
<feature type="transmembrane region" description="Helical" evidence="6">
    <location>
        <begin position="102"/>
        <end position="124"/>
    </location>
</feature>
<keyword evidence="3 6" id="KW-0812">Transmembrane</keyword>
<evidence type="ECO:0000256" key="3">
    <source>
        <dbReference type="ARBA" id="ARBA00022692"/>
    </source>
</evidence>
<dbReference type="OrthoDB" id="9783692at2"/>
<keyword evidence="5 6" id="KW-0472">Membrane</keyword>
<feature type="transmembrane region" description="Helical" evidence="6">
    <location>
        <begin position="193"/>
        <end position="217"/>
    </location>
</feature>
<feature type="transmembrane region" description="Helical" evidence="6">
    <location>
        <begin position="130"/>
        <end position="150"/>
    </location>
</feature>
<feature type="transmembrane region" description="Helical" evidence="6">
    <location>
        <begin position="70"/>
        <end position="90"/>
    </location>
</feature>
<dbReference type="EMBL" id="FORX01000005">
    <property type="protein sequence ID" value="SFJ66355.1"/>
    <property type="molecule type" value="Genomic_DNA"/>
</dbReference>
<evidence type="ECO:0000256" key="6">
    <source>
        <dbReference type="SAM" id="Phobius"/>
    </source>
</evidence>
<dbReference type="InterPro" id="IPR022369">
    <property type="entry name" value="Integral_membrane_TerC_rswitch"/>
</dbReference>
<feature type="transmembrane region" description="Helical" evidence="6">
    <location>
        <begin position="255"/>
        <end position="274"/>
    </location>
</feature>
<dbReference type="AlphaFoldDB" id="A0A1I3T5V1"/>
<accession>A0A1I3T5V1</accession>
<dbReference type="Pfam" id="PF03741">
    <property type="entry name" value="TerC"/>
    <property type="match status" value="1"/>
</dbReference>
<name>A0A1I3T5V1_9BACT</name>
<dbReference type="Proteomes" id="UP000198635">
    <property type="component" value="Unassembled WGS sequence"/>
</dbReference>
<reference evidence="8" key="1">
    <citation type="submission" date="2016-10" db="EMBL/GenBank/DDBJ databases">
        <authorList>
            <person name="Varghese N."/>
            <person name="Submissions S."/>
        </authorList>
    </citation>
    <scope>NUCLEOTIDE SEQUENCE [LARGE SCALE GENOMIC DNA]</scope>
    <source>
        <strain evidence="8">DSM 5918</strain>
    </source>
</reference>
<dbReference type="GO" id="GO:0016020">
    <property type="term" value="C:membrane"/>
    <property type="evidence" value="ECO:0007669"/>
    <property type="project" value="UniProtKB-SubCell"/>
</dbReference>
<evidence type="ECO:0000256" key="2">
    <source>
        <dbReference type="ARBA" id="ARBA00007511"/>
    </source>
</evidence>
<keyword evidence="4 6" id="KW-1133">Transmembrane helix</keyword>
<proteinExistence type="inferred from homology"/>
<comment type="subcellular location">
    <subcellularLocation>
        <location evidence="1">Membrane</location>
        <topology evidence="1">Multi-pass membrane protein</topology>
    </subcellularLocation>
</comment>
<sequence length="337" mass="38335">MDTLLLWTGFHVFIIALLLFDLGVVQRKNREMSVGTALWVSLGYVVLALLFGAGVFFFRGSEAGLEFLTGYFIEKSLSVDNIFVFLLIFLHFSVSKSNQRRILFWGILGALAMRATLIIAGASAIATFHWLLYVFGILLIASGIKMLVTINQEPDLSRNRIARFMRSHFRVTEDFEGDRFWVRRDGLLYMTPLFMVLIIIEVSDVIFAIDSIPAILAISKDTFIVYSSNVFAILGLRALYFVLAGVIHRFHYLKYGLSFVLVLVGVKMTVNTYYETKIISTEMALLATACLIGGSMLYSMYRTRELPESERKKSIRWWIPGTPARKERSEDQKPDVN</sequence>
<dbReference type="NCBIfam" id="TIGR03718">
    <property type="entry name" value="R_switched_Alx"/>
    <property type="match status" value="1"/>
</dbReference>
<evidence type="ECO:0000256" key="4">
    <source>
        <dbReference type="ARBA" id="ARBA00022989"/>
    </source>
</evidence>
<organism evidence="7 8">
    <name type="scientific">Desulfomicrobium apsheronum</name>
    <dbReference type="NCBI Taxonomy" id="52560"/>
    <lineage>
        <taxon>Bacteria</taxon>
        <taxon>Pseudomonadati</taxon>
        <taxon>Thermodesulfobacteriota</taxon>
        <taxon>Desulfovibrionia</taxon>
        <taxon>Desulfovibrionales</taxon>
        <taxon>Desulfomicrobiaceae</taxon>
        <taxon>Desulfomicrobium</taxon>
    </lineage>
</organism>
<dbReference type="RefSeq" id="WP_092373550.1">
    <property type="nucleotide sequence ID" value="NZ_FORX01000005.1"/>
</dbReference>
<feature type="transmembrane region" description="Helical" evidence="6">
    <location>
        <begin position="6"/>
        <end position="25"/>
    </location>
</feature>
<evidence type="ECO:0000256" key="5">
    <source>
        <dbReference type="ARBA" id="ARBA00023136"/>
    </source>
</evidence>
<dbReference type="PANTHER" id="PTHR30238">
    <property type="entry name" value="MEMBRANE BOUND PREDICTED REDOX MODULATOR"/>
    <property type="match status" value="1"/>
</dbReference>